<dbReference type="InterPro" id="IPR036068">
    <property type="entry name" value="Nicotinate_pribotase-like_C"/>
</dbReference>
<evidence type="ECO:0000256" key="5">
    <source>
        <dbReference type="ARBA" id="ARBA00011944"/>
    </source>
</evidence>
<organism evidence="17 18">
    <name type="scientific">Candidatus Solincola sediminis</name>
    <dbReference type="NCBI Taxonomy" id="1797199"/>
    <lineage>
        <taxon>Bacteria</taxon>
        <taxon>Bacillati</taxon>
        <taxon>Actinomycetota</taxon>
        <taxon>Candidatus Geothermincolia</taxon>
        <taxon>Candidatus Geothermincolales</taxon>
        <taxon>Candidatus Geothermincolaceae</taxon>
        <taxon>Candidatus Solincola</taxon>
    </lineage>
</organism>
<dbReference type="InterPro" id="IPR027277">
    <property type="entry name" value="NadC/ModD"/>
</dbReference>
<dbReference type="NCBIfam" id="TIGR00078">
    <property type="entry name" value="nadC"/>
    <property type="match status" value="1"/>
</dbReference>
<evidence type="ECO:0000259" key="16">
    <source>
        <dbReference type="Pfam" id="PF02749"/>
    </source>
</evidence>
<comment type="function">
    <text evidence="1">Involved in the catabolism of quinolinic acid (QA).</text>
</comment>
<comment type="catalytic activity">
    <reaction evidence="11">
        <text>nicotinate beta-D-ribonucleotide + CO2 + diphosphate = quinolinate + 5-phospho-alpha-D-ribose 1-diphosphate + 2 H(+)</text>
        <dbReference type="Rhea" id="RHEA:12733"/>
        <dbReference type="ChEBI" id="CHEBI:15378"/>
        <dbReference type="ChEBI" id="CHEBI:16526"/>
        <dbReference type="ChEBI" id="CHEBI:29959"/>
        <dbReference type="ChEBI" id="CHEBI:33019"/>
        <dbReference type="ChEBI" id="CHEBI:57502"/>
        <dbReference type="ChEBI" id="CHEBI:58017"/>
        <dbReference type="EC" id="2.4.2.19"/>
    </reaction>
</comment>
<evidence type="ECO:0000256" key="12">
    <source>
        <dbReference type="ARBA" id="ARBA00069173"/>
    </source>
</evidence>
<reference evidence="17 18" key="1">
    <citation type="journal article" date="2016" name="Nat. Commun.">
        <title>Thousands of microbial genomes shed light on interconnected biogeochemical processes in an aquifer system.</title>
        <authorList>
            <person name="Anantharaman K."/>
            <person name="Brown C.T."/>
            <person name="Hug L.A."/>
            <person name="Sharon I."/>
            <person name="Castelle C.J."/>
            <person name="Probst A.J."/>
            <person name="Thomas B.C."/>
            <person name="Singh A."/>
            <person name="Wilkins M.J."/>
            <person name="Karaoz U."/>
            <person name="Brodie E.L."/>
            <person name="Williams K.H."/>
            <person name="Hubbard S.S."/>
            <person name="Banfield J.F."/>
        </authorList>
    </citation>
    <scope>NUCLEOTIDE SEQUENCE [LARGE SCALE GENOMIC DNA]</scope>
</reference>
<feature type="binding site" evidence="14">
    <location>
        <position position="210"/>
    </location>
    <ligand>
        <name>substrate</name>
    </ligand>
</feature>
<dbReference type="GO" id="GO:0034213">
    <property type="term" value="P:quinolinate catabolic process"/>
    <property type="evidence" value="ECO:0007669"/>
    <property type="project" value="TreeGrafter"/>
</dbReference>
<dbReference type="PANTHER" id="PTHR32179">
    <property type="entry name" value="NICOTINATE-NUCLEOTIDE PYROPHOSPHORYLASE [CARBOXYLATING]"/>
    <property type="match status" value="1"/>
</dbReference>
<dbReference type="InterPro" id="IPR004393">
    <property type="entry name" value="NadC"/>
</dbReference>
<name>A0A1F2WQE1_9ACTN</name>
<evidence type="ECO:0000256" key="11">
    <source>
        <dbReference type="ARBA" id="ARBA00047445"/>
    </source>
</evidence>
<protein>
    <recommendedName>
        <fullName evidence="6">Nicotinate-nucleotide pyrophosphorylase [carboxylating]</fullName>
        <ecNumber evidence="5">2.4.2.19</ecNumber>
    </recommendedName>
    <alternativeName>
        <fullName evidence="12">Probable nicotinate-nucleotide pyrophosphorylase [carboxylating]</fullName>
    </alternativeName>
    <alternativeName>
        <fullName evidence="10">Quinolinate phosphoribosyltransferase [decarboxylating]</fullName>
    </alternativeName>
</protein>
<dbReference type="Gene3D" id="3.90.1170.20">
    <property type="entry name" value="Quinolinate phosphoribosyl transferase, N-terminal domain"/>
    <property type="match status" value="1"/>
</dbReference>
<gene>
    <name evidence="17" type="ORF">A2Y75_00540</name>
</gene>
<keyword evidence="8 13" id="KW-0328">Glycosyltransferase</keyword>
<evidence type="ECO:0000256" key="10">
    <source>
        <dbReference type="ARBA" id="ARBA00033102"/>
    </source>
</evidence>
<feature type="binding site" evidence="14">
    <location>
        <position position="149"/>
    </location>
    <ligand>
        <name>substrate</name>
    </ligand>
</feature>
<dbReference type="PANTHER" id="PTHR32179:SF3">
    <property type="entry name" value="NICOTINATE-NUCLEOTIDE PYROPHOSPHORYLASE [CARBOXYLATING]"/>
    <property type="match status" value="1"/>
</dbReference>
<feature type="domain" description="Quinolinate phosphoribosyl transferase C-terminal" evidence="15">
    <location>
        <begin position="104"/>
        <end position="269"/>
    </location>
</feature>
<comment type="caution">
    <text evidence="17">The sequence shown here is derived from an EMBL/GenBank/DDBJ whole genome shotgun (WGS) entry which is preliminary data.</text>
</comment>
<dbReference type="GO" id="GO:0004514">
    <property type="term" value="F:nicotinate-nucleotide diphosphorylase (carboxylating) activity"/>
    <property type="evidence" value="ECO:0007669"/>
    <property type="project" value="UniProtKB-EC"/>
</dbReference>
<dbReference type="STRING" id="1797197.A2Y75_00540"/>
<dbReference type="PIRSF" id="PIRSF006250">
    <property type="entry name" value="NadC_ModD"/>
    <property type="match status" value="1"/>
</dbReference>
<dbReference type="GO" id="GO:0009435">
    <property type="term" value="P:NAD+ biosynthetic process"/>
    <property type="evidence" value="ECO:0007669"/>
    <property type="project" value="UniProtKB-UniPathway"/>
</dbReference>
<comment type="similarity">
    <text evidence="3 13">Belongs to the NadC/ModD family.</text>
</comment>
<evidence type="ECO:0000256" key="7">
    <source>
        <dbReference type="ARBA" id="ARBA00022642"/>
    </source>
</evidence>
<dbReference type="InterPro" id="IPR022412">
    <property type="entry name" value="Quinolinate_PRibosylTrfase_N"/>
</dbReference>
<feature type="domain" description="Quinolinate phosphoribosyl transferase N-terminal" evidence="16">
    <location>
        <begin position="17"/>
        <end position="102"/>
    </location>
</feature>
<dbReference type="GO" id="GO:0005737">
    <property type="term" value="C:cytoplasm"/>
    <property type="evidence" value="ECO:0007669"/>
    <property type="project" value="TreeGrafter"/>
</dbReference>
<evidence type="ECO:0000256" key="4">
    <source>
        <dbReference type="ARBA" id="ARBA00011218"/>
    </source>
</evidence>
<evidence type="ECO:0000256" key="9">
    <source>
        <dbReference type="ARBA" id="ARBA00022679"/>
    </source>
</evidence>
<proteinExistence type="inferred from homology"/>
<keyword evidence="7" id="KW-0662">Pyridine nucleotide biosynthesis</keyword>
<evidence type="ECO:0000256" key="1">
    <source>
        <dbReference type="ARBA" id="ARBA00003237"/>
    </source>
</evidence>
<dbReference type="AlphaFoldDB" id="A0A1F2WQE1"/>
<dbReference type="EMBL" id="MELK01000019">
    <property type="protein sequence ID" value="OFW59061.1"/>
    <property type="molecule type" value="Genomic_DNA"/>
</dbReference>
<dbReference type="Pfam" id="PF01729">
    <property type="entry name" value="QRPTase_C"/>
    <property type="match status" value="1"/>
</dbReference>
<dbReference type="Gene3D" id="3.20.20.70">
    <property type="entry name" value="Aldolase class I"/>
    <property type="match status" value="1"/>
</dbReference>
<feature type="binding site" evidence="14">
    <location>
        <position position="159"/>
    </location>
    <ligand>
        <name>substrate</name>
    </ligand>
</feature>
<dbReference type="UniPathway" id="UPA00253">
    <property type="reaction ID" value="UER00331"/>
</dbReference>
<evidence type="ECO:0000256" key="13">
    <source>
        <dbReference type="PIRNR" id="PIRNR006250"/>
    </source>
</evidence>
<evidence type="ECO:0000256" key="14">
    <source>
        <dbReference type="PIRSR" id="PIRSR006250-1"/>
    </source>
</evidence>
<dbReference type="EC" id="2.4.2.19" evidence="5"/>
<feature type="binding site" evidence="14">
    <location>
        <begin position="254"/>
        <end position="256"/>
    </location>
    <ligand>
        <name>substrate</name>
    </ligand>
</feature>
<dbReference type="Pfam" id="PF02749">
    <property type="entry name" value="QRPTase_N"/>
    <property type="match status" value="1"/>
</dbReference>
<feature type="binding site" evidence="14">
    <location>
        <position position="92"/>
    </location>
    <ligand>
        <name>substrate</name>
    </ligand>
</feature>
<sequence length="282" mass="29678">MEAVQRALDEDLQSTGDITSRALIQPGSKGRAEIVMREPGVVAGLPLASMVFRLLDNKVNFRSLVNDGEHLHGDSVIATLDGSVLTILEGERTALNFLQKLSGIASLTAKFVALAAPYGAEILDTRKTTPGMRELEKYAVRAGGGKNHRFGLYDAVLIKDNHIAATGGVGKAVLLAKEAGEAPGPIEVEVGRLEELEEAIEAGADIVMLDNMPPEDVEQAVRVTSGRVKLEASGGITLENVSSYARTGVDFISVGAITHSAASLDIALQLQAVKTAAGERAN</sequence>
<comment type="subunit">
    <text evidence="4">Hexamer formed by 3 homodimers.</text>
</comment>
<feature type="binding site" evidence="14">
    <location>
        <position position="189"/>
    </location>
    <ligand>
        <name>substrate</name>
    </ligand>
</feature>
<keyword evidence="9 13" id="KW-0808">Transferase</keyword>
<evidence type="ECO:0000313" key="17">
    <source>
        <dbReference type="EMBL" id="OFW59061.1"/>
    </source>
</evidence>
<dbReference type="InterPro" id="IPR037128">
    <property type="entry name" value="Quinolinate_PRibosylTase_N_sf"/>
</dbReference>
<dbReference type="InterPro" id="IPR002638">
    <property type="entry name" value="Quinolinate_PRibosylTrfase_C"/>
</dbReference>
<dbReference type="SUPFAM" id="SSF51690">
    <property type="entry name" value="Nicotinate/Quinolinate PRTase C-terminal domain-like"/>
    <property type="match status" value="1"/>
</dbReference>
<dbReference type="Proteomes" id="UP000177876">
    <property type="component" value="Unassembled WGS sequence"/>
</dbReference>
<feature type="binding site" evidence="14">
    <location>
        <begin position="233"/>
        <end position="235"/>
    </location>
    <ligand>
        <name>substrate</name>
    </ligand>
</feature>
<feature type="binding site" evidence="14">
    <location>
        <begin position="125"/>
        <end position="127"/>
    </location>
    <ligand>
        <name>substrate</name>
    </ligand>
</feature>
<comment type="pathway">
    <text evidence="2">Cofactor biosynthesis; NAD(+) biosynthesis; nicotinate D-ribonucleotide from quinolinate: step 1/1.</text>
</comment>
<dbReference type="FunFam" id="3.90.1170.20:FF:000001">
    <property type="entry name" value="Nicotinate-nucleotide diphosphorylase (Carboxylating)"/>
    <property type="match status" value="1"/>
</dbReference>
<evidence type="ECO:0000256" key="3">
    <source>
        <dbReference type="ARBA" id="ARBA00009400"/>
    </source>
</evidence>
<evidence type="ECO:0000256" key="2">
    <source>
        <dbReference type="ARBA" id="ARBA00004893"/>
    </source>
</evidence>
<dbReference type="SUPFAM" id="SSF54675">
    <property type="entry name" value="Nicotinate/Quinolinate PRTase N-terminal domain-like"/>
    <property type="match status" value="1"/>
</dbReference>
<accession>A0A1F2WQE1</accession>
<dbReference type="FunFam" id="3.20.20.70:FF:000030">
    <property type="entry name" value="Nicotinate-nucleotide pyrophosphorylase, carboxylating"/>
    <property type="match status" value="1"/>
</dbReference>
<evidence type="ECO:0000256" key="6">
    <source>
        <dbReference type="ARBA" id="ARBA00020990"/>
    </source>
</evidence>
<evidence type="ECO:0000256" key="8">
    <source>
        <dbReference type="ARBA" id="ARBA00022676"/>
    </source>
</evidence>
<evidence type="ECO:0000313" key="18">
    <source>
        <dbReference type="Proteomes" id="UP000177876"/>
    </source>
</evidence>
<dbReference type="CDD" id="cd01572">
    <property type="entry name" value="QPRTase"/>
    <property type="match status" value="1"/>
</dbReference>
<dbReference type="InterPro" id="IPR013785">
    <property type="entry name" value="Aldolase_TIM"/>
</dbReference>
<evidence type="ECO:0000259" key="15">
    <source>
        <dbReference type="Pfam" id="PF01729"/>
    </source>
</evidence>